<dbReference type="RefSeq" id="WP_382168863.1">
    <property type="nucleotide sequence ID" value="NZ_JBHTBR010000009.1"/>
</dbReference>
<protein>
    <submittedName>
        <fullName evidence="2">DUF1989 domain-containing protein</fullName>
    </submittedName>
</protein>
<evidence type="ECO:0000313" key="3">
    <source>
        <dbReference type="Proteomes" id="UP001596492"/>
    </source>
</evidence>
<accession>A0ABW2IPC8</accession>
<dbReference type="Proteomes" id="UP001596492">
    <property type="component" value="Unassembled WGS sequence"/>
</dbReference>
<dbReference type="PANTHER" id="PTHR31527:SF0">
    <property type="entry name" value="RE64534P"/>
    <property type="match status" value="1"/>
</dbReference>
<keyword evidence="3" id="KW-1185">Reference proteome</keyword>
<gene>
    <name evidence="2" type="ORF">ACFQS8_14985</name>
</gene>
<organism evidence="2 3">
    <name type="scientific">Hirschia litorea</name>
    <dbReference type="NCBI Taxonomy" id="1199156"/>
    <lineage>
        <taxon>Bacteria</taxon>
        <taxon>Pseudomonadati</taxon>
        <taxon>Pseudomonadota</taxon>
        <taxon>Alphaproteobacteria</taxon>
        <taxon>Hyphomonadales</taxon>
        <taxon>Hyphomonadaceae</taxon>
        <taxon>Hirschia</taxon>
    </lineage>
</organism>
<proteinExistence type="predicted"/>
<dbReference type="EMBL" id="JBHTBR010000009">
    <property type="protein sequence ID" value="MFC7292927.1"/>
    <property type="molecule type" value="Genomic_DNA"/>
</dbReference>
<feature type="domain" description="DUF1989" evidence="1">
    <location>
        <begin position="3"/>
        <end position="167"/>
    </location>
</feature>
<comment type="caution">
    <text evidence="2">The sequence shown here is derived from an EMBL/GenBank/DDBJ whole genome shotgun (WGS) entry which is preliminary data.</text>
</comment>
<reference evidence="3" key="1">
    <citation type="journal article" date="2019" name="Int. J. Syst. Evol. Microbiol.">
        <title>The Global Catalogue of Microorganisms (GCM) 10K type strain sequencing project: providing services to taxonomists for standard genome sequencing and annotation.</title>
        <authorList>
            <consortium name="The Broad Institute Genomics Platform"/>
            <consortium name="The Broad Institute Genome Sequencing Center for Infectious Disease"/>
            <person name="Wu L."/>
            <person name="Ma J."/>
        </authorList>
    </citation>
    <scope>NUCLEOTIDE SEQUENCE [LARGE SCALE GENOMIC DNA]</scope>
    <source>
        <strain evidence="3">CCUG 51308</strain>
    </source>
</reference>
<name>A0ABW2IPC8_9PROT</name>
<evidence type="ECO:0000313" key="2">
    <source>
        <dbReference type="EMBL" id="MFC7292927.1"/>
    </source>
</evidence>
<evidence type="ECO:0000259" key="1">
    <source>
        <dbReference type="Pfam" id="PF09347"/>
    </source>
</evidence>
<sequence length="191" mass="21174">MKEIPPQSGVAFEMKAGQTLIVTDIDGEQVGDLVAFAKHDRREFMSSGRTIDYASKIYLSSGDALYSNRSNIMLEIGRDDVGRHDFLLAPCSAEMFRKLYGHDYPHKGCFGNLRDALHQYDIEPDQIPTAFNVFMNVPVGRSGEVKVLPPLSRPGDQTHFVAQMDLIIGLTACSAGLSNNFKFKPIGYEVV</sequence>
<dbReference type="Pfam" id="PF09347">
    <property type="entry name" value="DUF1989"/>
    <property type="match status" value="1"/>
</dbReference>
<dbReference type="InterPro" id="IPR018959">
    <property type="entry name" value="DUF1989"/>
</dbReference>
<dbReference type="PANTHER" id="PTHR31527">
    <property type="entry name" value="RE64534P"/>
    <property type="match status" value="1"/>
</dbReference>